<protein>
    <recommendedName>
        <fullName evidence="1">Putative membrane protein insertion efficiency factor</fullName>
    </recommendedName>
</protein>
<comment type="similarity">
    <text evidence="1">Belongs to the UPF0161 family.</text>
</comment>
<keyword evidence="1" id="KW-0472">Membrane</keyword>
<feature type="region of interest" description="Disordered" evidence="2">
    <location>
        <begin position="64"/>
        <end position="103"/>
    </location>
</feature>
<name>A0A9Q9UW97_MOOP1</name>
<comment type="function">
    <text evidence="1">Could be involved in insertion of integral membrane proteins into the membrane.</text>
</comment>
<dbReference type="AlphaFoldDB" id="A0A9Q9UW97"/>
<evidence type="ECO:0000256" key="1">
    <source>
        <dbReference type="HAMAP-Rule" id="MF_00386"/>
    </source>
</evidence>
<dbReference type="NCBIfam" id="TIGR00278">
    <property type="entry name" value="membrane protein insertion efficiency factor YidD"/>
    <property type="match status" value="1"/>
</dbReference>
<comment type="subcellular location">
    <subcellularLocation>
        <location evidence="1">Cell membrane</location>
        <topology evidence="1">Peripheral membrane protein</topology>
        <orientation evidence="1">Cytoplasmic side</orientation>
    </subcellularLocation>
</comment>
<evidence type="ECO:0000256" key="2">
    <source>
        <dbReference type="SAM" id="MobiDB-lite"/>
    </source>
</evidence>
<organism evidence="3">
    <name type="scientific">Moorena producens (strain JHB)</name>
    <dbReference type="NCBI Taxonomy" id="1454205"/>
    <lineage>
        <taxon>Bacteria</taxon>
        <taxon>Bacillati</taxon>
        <taxon>Cyanobacteriota</taxon>
        <taxon>Cyanophyceae</taxon>
        <taxon>Coleofasciculales</taxon>
        <taxon>Coleofasciculaceae</taxon>
        <taxon>Moorena</taxon>
    </lineage>
</organism>
<dbReference type="PANTHER" id="PTHR33383">
    <property type="entry name" value="MEMBRANE PROTEIN INSERTION EFFICIENCY FACTOR-RELATED"/>
    <property type="match status" value="1"/>
</dbReference>
<dbReference type="PANTHER" id="PTHR33383:SF1">
    <property type="entry name" value="MEMBRANE PROTEIN INSERTION EFFICIENCY FACTOR-RELATED"/>
    <property type="match status" value="1"/>
</dbReference>
<evidence type="ECO:0000313" key="3">
    <source>
        <dbReference type="EMBL" id="WAN69649.1"/>
    </source>
</evidence>
<proteinExistence type="inferred from homology"/>
<gene>
    <name evidence="3" type="primary">yidD</name>
    <name evidence="3" type="ORF">BJP36_34585</name>
</gene>
<dbReference type="EMBL" id="CP017708">
    <property type="protein sequence ID" value="WAN69649.1"/>
    <property type="molecule type" value="Genomic_DNA"/>
</dbReference>
<feature type="compositionally biased region" description="Basic and acidic residues" evidence="2">
    <location>
        <begin position="76"/>
        <end position="94"/>
    </location>
</feature>
<accession>A0A9Q9UW97</accession>
<dbReference type="InterPro" id="IPR002696">
    <property type="entry name" value="Membr_insert_effic_factor_YidD"/>
</dbReference>
<reference evidence="3" key="1">
    <citation type="journal article" date="2017" name="Proc. Natl. Acad. Sci. U.S.A.">
        <title>Comparative genomics uncovers the prolific and distinctive metabolic potential of the cyanobacterial genus Moorea.</title>
        <authorList>
            <person name="Leao T."/>
            <person name="Castelao G."/>
            <person name="Korobeynikov A."/>
            <person name="Monroe E.A."/>
            <person name="Podell S."/>
            <person name="Glukhov E."/>
            <person name="Allen E.E."/>
            <person name="Gerwick W.H."/>
            <person name="Gerwick L."/>
        </authorList>
    </citation>
    <scope>NUCLEOTIDE SEQUENCE</scope>
    <source>
        <strain evidence="3">JHB</strain>
    </source>
</reference>
<dbReference type="HAMAP" id="MF_00386">
    <property type="entry name" value="UPF0161_YidD"/>
    <property type="match status" value="1"/>
</dbReference>
<keyword evidence="1" id="KW-1003">Cell membrane</keyword>
<reference evidence="3" key="2">
    <citation type="submission" date="2022-10" db="EMBL/GenBank/DDBJ databases">
        <authorList>
            <person name="Ngo T.-E."/>
        </authorList>
    </citation>
    <scope>NUCLEOTIDE SEQUENCE</scope>
    <source>
        <strain evidence="3">JHB</strain>
    </source>
</reference>
<dbReference type="GO" id="GO:0005886">
    <property type="term" value="C:plasma membrane"/>
    <property type="evidence" value="ECO:0007669"/>
    <property type="project" value="UniProtKB-SubCell"/>
</dbReference>
<dbReference type="Pfam" id="PF01809">
    <property type="entry name" value="YidD"/>
    <property type="match status" value="1"/>
</dbReference>
<sequence length="103" mass="11951">MKLLLIWLIRGYRAFISPLFPPVCRFRPTCSQYAIQAIERFGVCRGGWLGIRRILRCHPLYPGGYDPVPDVYPNGNRDKSRSVELRNREQETGNREQGTGNRE</sequence>
<dbReference type="SMART" id="SM01234">
    <property type="entry name" value="Haemolytic"/>
    <property type="match status" value="1"/>
</dbReference>
<dbReference type="Proteomes" id="UP000176944">
    <property type="component" value="Chromosome"/>
</dbReference>